<reference evidence="2 3" key="1">
    <citation type="submission" date="2015-07" db="EMBL/GenBank/DDBJ databases">
        <title>The genome of Eufriesea mexicana.</title>
        <authorList>
            <person name="Pan H."/>
            <person name="Kapheim K."/>
        </authorList>
    </citation>
    <scope>NUCLEOTIDE SEQUENCE [LARGE SCALE GENOMIC DNA]</scope>
    <source>
        <strain evidence="2">0111107269</strain>
        <tissue evidence="2">Whole body</tissue>
    </source>
</reference>
<sequence length="166" mass="18993">MCTRLEKESDNSNEATRVSVSLLYRMIEELESKMAESSEKKDAESETVSKDKIEIWEEREERFIRSIESVDDTDQNVDSQPENDNESVAFPFVTSSTHLPRNASLEEVAIEEIASSPDEEDCSPDSTRNNKTKKKLHNGAQSGDQKKGILSRTRKLFRSMFGRRKK</sequence>
<evidence type="ECO:0000313" key="2">
    <source>
        <dbReference type="EMBL" id="OAD59147.1"/>
    </source>
</evidence>
<organism evidence="2 3">
    <name type="scientific">Eufriesea mexicana</name>
    <dbReference type="NCBI Taxonomy" id="516756"/>
    <lineage>
        <taxon>Eukaryota</taxon>
        <taxon>Metazoa</taxon>
        <taxon>Ecdysozoa</taxon>
        <taxon>Arthropoda</taxon>
        <taxon>Hexapoda</taxon>
        <taxon>Insecta</taxon>
        <taxon>Pterygota</taxon>
        <taxon>Neoptera</taxon>
        <taxon>Endopterygota</taxon>
        <taxon>Hymenoptera</taxon>
        <taxon>Apocrita</taxon>
        <taxon>Aculeata</taxon>
        <taxon>Apoidea</taxon>
        <taxon>Anthophila</taxon>
        <taxon>Apidae</taxon>
        <taxon>Eufriesea</taxon>
    </lineage>
</organism>
<evidence type="ECO:0000313" key="3">
    <source>
        <dbReference type="Proteomes" id="UP000250275"/>
    </source>
</evidence>
<keyword evidence="3" id="KW-1185">Reference proteome</keyword>
<dbReference type="Proteomes" id="UP000250275">
    <property type="component" value="Unassembled WGS sequence"/>
</dbReference>
<dbReference type="EMBL" id="KQ760761">
    <property type="protein sequence ID" value="OAD59147.1"/>
    <property type="molecule type" value="Genomic_DNA"/>
</dbReference>
<name>A0A310SSQ3_9HYME</name>
<feature type="compositionally biased region" description="Acidic residues" evidence="1">
    <location>
        <begin position="69"/>
        <end position="85"/>
    </location>
</feature>
<gene>
    <name evidence="2" type="ORF">WN48_09761</name>
</gene>
<dbReference type="AlphaFoldDB" id="A0A310SSQ3"/>
<feature type="region of interest" description="Disordered" evidence="1">
    <location>
        <begin position="33"/>
        <end position="52"/>
    </location>
</feature>
<feature type="region of interest" description="Disordered" evidence="1">
    <location>
        <begin position="66"/>
        <end position="87"/>
    </location>
</feature>
<feature type="region of interest" description="Disordered" evidence="1">
    <location>
        <begin position="113"/>
        <end position="153"/>
    </location>
</feature>
<evidence type="ECO:0000256" key="1">
    <source>
        <dbReference type="SAM" id="MobiDB-lite"/>
    </source>
</evidence>
<accession>A0A310SSQ3</accession>
<dbReference type="OrthoDB" id="7554726at2759"/>
<proteinExistence type="predicted"/>
<protein>
    <submittedName>
        <fullName evidence="2">Uncharacterized protein</fullName>
    </submittedName>
</protein>